<dbReference type="Gene3D" id="3.40.50.300">
    <property type="entry name" value="P-loop containing nucleotide triphosphate hydrolases"/>
    <property type="match status" value="1"/>
</dbReference>
<feature type="transmembrane region" description="Helical" evidence="7">
    <location>
        <begin position="12"/>
        <end position="31"/>
    </location>
</feature>
<keyword evidence="6 7" id="KW-0472">Membrane</keyword>
<dbReference type="InterPro" id="IPR036640">
    <property type="entry name" value="ABC1_TM_sf"/>
</dbReference>
<keyword evidence="11" id="KW-1185">Reference proteome</keyword>
<dbReference type="InterPro" id="IPR017871">
    <property type="entry name" value="ABC_transporter-like_CS"/>
</dbReference>
<name>A0A1Q2D2R9_9ACTN</name>
<dbReference type="EMBL" id="CP019607">
    <property type="protein sequence ID" value="AQP52614.1"/>
    <property type="molecule type" value="Genomic_DNA"/>
</dbReference>
<evidence type="ECO:0008006" key="12">
    <source>
        <dbReference type="Google" id="ProtNLM"/>
    </source>
</evidence>
<feature type="transmembrane region" description="Helical" evidence="7">
    <location>
        <begin position="233"/>
        <end position="256"/>
    </location>
</feature>
<dbReference type="InterPro" id="IPR003439">
    <property type="entry name" value="ABC_transporter-like_ATP-bd"/>
</dbReference>
<keyword evidence="4" id="KW-0067">ATP-binding</keyword>
<accession>A0A1Q2D2R9</accession>
<dbReference type="STRING" id="399497.BW733_12535"/>
<dbReference type="InterPro" id="IPR027417">
    <property type="entry name" value="P-loop_NTPase"/>
</dbReference>
<comment type="subcellular location">
    <subcellularLocation>
        <location evidence="1">Cell membrane</location>
        <topology evidence="1">Multi-pass membrane protein</topology>
    </subcellularLocation>
</comment>
<gene>
    <name evidence="10" type="ORF">BW733_12535</name>
</gene>
<dbReference type="PANTHER" id="PTHR24221:SF590">
    <property type="entry name" value="COMPONENT LINKED WITH THE ASSEMBLY OF CYTOCHROME' TRANSPORT TRANSMEMBRANE ATP-BINDING PROTEIN ABC TRANSPORTER CYDD-RELATED"/>
    <property type="match status" value="1"/>
</dbReference>
<protein>
    <recommendedName>
        <fullName evidence="12">ABC transporter ATP-binding protein</fullName>
    </recommendedName>
</protein>
<evidence type="ECO:0000256" key="2">
    <source>
        <dbReference type="ARBA" id="ARBA00022692"/>
    </source>
</evidence>
<evidence type="ECO:0000313" key="10">
    <source>
        <dbReference type="EMBL" id="AQP52614.1"/>
    </source>
</evidence>
<feature type="transmembrane region" description="Helical" evidence="7">
    <location>
        <begin position="268"/>
        <end position="293"/>
    </location>
</feature>
<dbReference type="Proteomes" id="UP000188235">
    <property type="component" value="Chromosome"/>
</dbReference>
<dbReference type="GO" id="GO:0005524">
    <property type="term" value="F:ATP binding"/>
    <property type="evidence" value="ECO:0007669"/>
    <property type="project" value="UniProtKB-KW"/>
</dbReference>
<feature type="domain" description="ABC transporter" evidence="8">
    <location>
        <begin position="327"/>
        <end position="539"/>
    </location>
</feature>
<keyword evidence="3" id="KW-0547">Nucleotide-binding</keyword>
<dbReference type="GO" id="GO:0140359">
    <property type="term" value="F:ABC-type transporter activity"/>
    <property type="evidence" value="ECO:0007669"/>
    <property type="project" value="InterPro"/>
</dbReference>
<evidence type="ECO:0000259" key="8">
    <source>
        <dbReference type="PROSITE" id="PS50893"/>
    </source>
</evidence>
<dbReference type="Gene3D" id="1.20.1560.10">
    <property type="entry name" value="ABC transporter type 1, transmembrane domain"/>
    <property type="match status" value="1"/>
</dbReference>
<feature type="transmembrane region" description="Helical" evidence="7">
    <location>
        <begin position="122"/>
        <end position="146"/>
    </location>
</feature>
<dbReference type="GO" id="GO:0005886">
    <property type="term" value="C:plasma membrane"/>
    <property type="evidence" value="ECO:0007669"/>
    <property type="project" value="UniProtKB-SubCell"/>
</dbReference>
<dbReference type="AlphaFoldDB" id="A0A1Q2D2R9"/>
<evidence type="ECO:0000256" key="1">
    <source>
        <dbReference type="ARBA" id="ARBA00004651"/>
    </source>
</evidence>
<dbReference type="GO" id="GO:0016887">
    <property type="term" value="F:ATP hydrolysis activity"/>
    <property type="evidence" value="ECO:0007669"/>
    <property type="project" value="InterPro"/>
</dbReference>
<dbReference type="SUPFAM" id="SSF52540">
    <property type="entry name" value="P-loop containing nucleoside triphosphate hydrolases"/>
    <property type="match status" value="1"/>
</dbReference>
<evidence type="ECO:0000259" key="9">
    <source>
        <dbReference type="PROSITE" id="PS50929"/>
    </source>
</evidence>
<keyword evidence="5 7" id="KW-1133">Transmembrane helix</keyword>
<evidence type="ECO:0000256" key="6">
    <source>
        <dbReference type="ARBA" id="ARBA00023136"/>
    </source>
</evidence>
<proteinExistence type="predicted"/>
<keyword evidence="2 7" id="KW-0812">Transmembrane</keyword>
<evidence type="ECO:0000256" key="3">
    <source>
        <dbReference type="ARBA" id="ARBA00022741"/>
    </source>
</evidence>
<dbReference type="KEGG" id="tfa:BW733_12535"/>
<feature type="domain" description="ABC transmembrane type-1" evidence="9">
    <location>
        <begin position="15"/>
        <end position="294"/>
    </location>
</feature>
<dbReference type="PROSITE" id="PS50893">
    <property type="entry name" value="ABC_TRANSPORTER_2"/>
    <property type="match status" value="1"/>
</dbReference>
<evidence type="ECO:0000256" key="5">
    <source>
        <dbReference type="ARBA" id="ARBA00022989"/>
    </source>
</evidence>
<dbReference type="InterPro" id="IPR039421">
    <property type="entry name" value="Type_1_exporter"/>
</dbReference>
<dbReference type="SUPFAM" id="SSF90123">
    <property type="entry name" value="ABC transporter transmembrane region"/>
    <property type="match status" value="1"/>
</dbReference>
<feature type="transmembrane region" description="Helical" evidence="7">
    <location>
        <begin position="51"/>
        <end position="72"/>
    </location>
</feature>
<feature type="transmembrane region" description="Helical" evidence="7">
    <location>
        <begin position="152"/>
        <end position="171"/>
    </location>
</feature>
<dbReference type="PROSITE" id="PS50929">
    <property type="entry name" value="ABC_TM1F"/>
    <property type="match status" value="1"/>
</dbReference>
<dbReference type="Pfam" id="PF00005">
    <property type="entry name" value="ABC_tran"/>
    <property type="match status" value="1"/>
</dbReference>
<evidence type="ECO:0000256" key="7">
    <source>
        <dbReference type="SAM" id="Phobius"/>
    </source>
</evidence>
<sequence length="539" mass="55243">MDDEVRAAGPSWLPGAALALVEATAVALLIIQAGWALDDVASGRLIGGPRIAGLVAASIIATLCAGAAPWLAQSSAARTEKGLRRLVVAAAFRLGVTGTRGRAGELLSLAGHAVEKAAHYRAAFIGPMVGALASPLLVLLIMGITIDWPTAGWLTLLLLIVPLAVGGFRRVMRPIGASYRRTQGQLTAGFLESIQALGTLVYARAADRAAADLARRGERHRRSVMRLLAGNQLLILVVDAAFSLAVTAASAGLALTRLRGGAITLGEAVAVVLLAVLVTGPADVFGSFFYIGIGGRAAQSQLSAHAARARAASHVIGEREVGGSAAVELDGVTLGWPGAAPVLTDFSLRIEEGERVAIVGPSGVGKSTLSALLQAHLTPAAGAASVAGLDIAASDPDLVRARLAVLEQRAHLFLGSIAENLRLADPEADDARLWEALALAGMDDEVRRMPGGLDAQVGEHGSRLSGGQAQRLAIARAALRDAPVLILDEPTSQVDLGAEAEILAALDRLAAGRTVVMIAHRPGAILAADRVVELGGVPA</sequence>
<dbReference type="PANTHER" id="PTHR24221">
    <property type="entry name" value="ATP-BINDING CASSETTE SUB-FAMILY B"/>
    <property type="match status" value="1"/>
</dbReference>
<organism evidence="10 11">
    <name type="scientific">Tessaracoccus flavescens</name>
    <dbReference type="NCBI Taxonomy" id="399497"/>
    <lineage>
        <taxon>Bacteria</taxon>
        <taxon>Bacillati</taxon>
        <taxon>Actinomycetota</taxon>
        <taxon>Actinomycetes</taxon>
        <taxon>Propionibacteriales</taxon>
        <taxon>Propionibacteriaceae</taxon>
        <taxon>Tessaracoccus</taxon>
    </lineage>
</organism>
<dbReference type="PROSITE" id="PS00211">
    <property type="entry name" value="ABC_TRANSPORTER_1"/>
    <property type="match status" value="1"/>
</dbReference>
<dbReference type="InterPro" id="IPR003593">
    <property type="entry name" value="AAA+_ATPase"/>
</dbReference>
<reference evidence="10 11" key="1">
    <citation type="journal article" date="2008" name="Int. J. Syst. Evol. Microbiol.">
        <title>Tessaracoccus flavescens sp. nov., isolated from marine sediment.</title>
        <authorList>
            <person name="Lee D.W."/>
            <person name="Lee S.D."/>
        </authorList>
    </citation>
    <scope>NUCLEOTIDE SEQUENCE [LARGE SCALE GENOMIC DNA]</scope>
    <source>
        <strain evidence="10 11">SST-39T</strain>
    </source>
</reference>
<dbReference type="SMART" id="SM00382">
    <property type="entry name" value="AAA"/>
    <property type="match status" value="1"/>
</dbReference>
<dbReference type="InterPro" id="IPR011527">
    <property type="entry name" value="ABC1_TM_dom"/>
</dbReference>
<evidence type="ECO:0000313" key="11">
    <source>
        <dbReference type="Proteomes" id="UP000188235"/>
    </source>
</evidence>
<evidence type="ECO:0000256" key="4">
    <source>
        <dbReference type="ARBA" id="ARBA00022840"/>
    </source>
</evidence>